<dbReference type="AlphaFoldDB" id="A0A329R6G7"/>
<accession>A0A329R6G7</accession>
<proteinExistence type="predicted"/>
<evidence type="ECO:0008006" key="3">
    <source>
        <dbReference type="Google" id="ProtNLM"/>
    </source>
</evidence>
<sequence length="534" mass="58874">MPQETDRLKLPLPLGNENVTRESINGIFEKIDAGVATEKSLNDVRLSILSDYIRQPAYAVTTGVASAYIVTLYPTPDMLPDGFGITIVPHVTNETGVTLNINGLGAVPLRKQNGTPYASGDLLKGKPYSFRRVGQDFLADNGEQEVINRTTRVEVEYNADVKKGDVLEIVSIPTLSKVETDPIVNQGGYSQVSNDRKTFMTYGFYSGPFYGLYGIGENGSLSTSYNILPPLASSETIAEASLWGNYLAVTLYAWKFAIYKRSGATYTRLANLSVPPDDSYQVPCFSEDGNFLAVSTARGGWYIYNRTGDNFNKLEDNNDILSIGHSSKMRFSPDGKFFIIARNNRQGFYLFSITGNTFLRTHSWDWTGADGTISDIRFTPDSRYFVLLTSSADNGPYVFSISNEGRAVRAQIDTTLAKYMKSYRGDISPNGRMMIWDAVNSTGVAQIMNINGSKFNVFPAIKTPSYITGISFLTDELVALTHSEQRVTFYRIGSKRVAQPVLKYDSLLSAMSSGLAYALSEGKAGEIHTVMQIL</sequence>
<gene>
    <name evidence="1" type="ORF">DC345_02565</name>
</gene>
<protein>
    <recommendedName>
        <fullName evidence="3">WD40 repeat domain-containing protein</fullName>
    </recommendedName>
</protein>
<dbReference type="EMBL" id="QEVW01000002">
    <property type="protein sequence ID" value="RAW19042.1"/>
    <property type="molecule type" value="Genomic_DNA"/>
</dbReference>
<name>A0A329R6G7_9BACL</name>
<comment type="caution">
    <text evidence="1">The sequence shown here is derived from an EMBL/GenBank/DDBJ whole genome shotgun (WGS) entry which is preliminary data.</text>
</comment>
<dbReference type="InterPro" id="IPR015943">
    <property type="entry name" value="WD40/YVTN_repeat-like_dom_sf"/>
</dbReference>
<reference evidence="1 2" key="1">
    <citation type="submission" date="2018-04" db="EMBL/GenBank/DDBJ databases">
        <title>Paenibacillus taichungensis Genome sequencing and assembly.</title>
        <authorList>
            <person name="Xu J."/>
            <person name="Rensing C."/>
            <person name="Mazhar H.S."/>
        </authorList>
    </citation>
    <scope>NUCLEOTIDE SEQUENCE [LARGE SCALE GENOMIC DNA]</scope>
    <source>
        <strain evidence="1 2">NC1</strain>
    </source>
</reference>
<dbReference type="SUPFAM" id="SSF69322">
    <property type="entry name" value="Tricorn protease domain 2"/>
    <property type="match status" value="1"/>
</dbReference>
<evidence type="ECO:0000313" key="1">
    <source>
        <dbReference type="EMBL" id="RAW19042.1"/>
    </source>
</evidence>
<organism evidence="1 2">
    <name type="scientific">Paenibacillus taichungensis</name>
    <dbReference type="NCBI Taxonomy" id="484184"/>
    <lineage>
        <taxon>Bacteria</taxon>
        <taxon>Bacillati</taxon>
        <taxon>Bacillota</taxon>
        <taxon>Bacilli</taxon>
        <taxon>Bacillales</taxon>
        <taxon>Paenibacillaceae</taxon>
        <taxon>Paenibacillus</taxon>
    </lineage>
</organism>
<evidence type="ECO:0000313" key="2">
    <source>
        <dbReference type="Proteomes" id="UP000250642"/>
    </source>
</evidence>
<dbReference type="Gene3D" id="2.130.10.10">
    <property type="entry name" value="YVTN repeat-like/Quinoprotein amine dehydrogenase"/>
    <property type="match status" value="1"/>
</dbReference>
<dbReference type="RefSeq" id="WP_113051781.1">
    <property type="nucleotide sequence ID" value="NZ_QEVW01000002.1"/>
</dbReference>
<dbReference type="Proteomes" id="UP000250642">
    <property type="component" value="Unassembled WGS sequence"/>
</dbReference>